<name>A0ACC1IGL5_9FUNG</name>
<dbReference type="EMBL" id="JANBPG010000692">
    <property type="protein sequence ID" value="KAJ1894432.1"/>
    <property type="molecule type" value="Genomic_DNA"/>
</dbReference>
<organism evidence="1 2">
    <name type="scientific">Kickxella alabastrina</name>
    <dbReference type="NCBI Taxonomy" id="61397"/>
    <lineage>
        <taxon>Eukaryota</taxon>
        <taxon>Fungi</taxon>
        <taxon>Fungi incertae sedis</taxon>
        <taxon>Zoopagomycota</taxon>
        <taxon>Kickxellomycotina</taxon>
        <taxon>Kickxellomycetes</taxon>
        <taxon>Kickxellales</taxon>
        <taxon>Kickxellaceae</taxon>
        <taxon>Kickxella</taxon>
    </lineage>
</organism>
<comment type="caution">
    <text evidence="1">The sequence shown here is derived from an EMBL/GenBank/DDBJ whole genome shotgun (WGS) entry which is preliminary data.</text>
</comment>
<sequence>MSNLYNQTAGAIKETIGNIVGNKELVETGREQWAEGKGEQKIQENRAHREKENPELHRAVDSANNISGAAKEMFGQAIGDKSIEAEGHSQRTQAKGNAVYHDKLTRDNTKAGI</sequence>
<keyword evidence="2" id="KW-1185">Reference proteome</keyword>
<gene>
    <name evidence="1" type="ORF">LPJ66_005193</name>
</gene>
<accession>A0ACC1IGL5</accession>
<reference evidence="1" key="1">
    <citation type="submission" date="2022-07" db="EMBL/GenBank/DDBJ databases">
        <title>Phylogenomic reconstructions and comparative analyses of Kickxellomycotina fungi.</title>
        <authorList>
            <person name="Reynolds N.K."/>
            <person name="Stajich J.E."/>
            <person name="Barry K."/>
            <person name="Grigoriev I.V."/>
            <person name="Crous P."/>
            <person name="Smith M.E."/>
        </authorList>
    </citation>
    <scope>NUCLEOTIDE SEQUENCE</scope>
    <source>
        <strain evidence="1">Benny 63K</strain>
    </source>
</reference>
<evidence type="ECO:0000313" key="1">
    <source>
        <dbReference type="EMBL" id="KAJ1894432.1"/>
    </source>
</evidence>
<evidence type="ECO:0000313" key="2">
    <source>
        <dbReference type="Proteomes" id="UP001150581"/>
    </source>
</evidence>
<dbReference type="Proteomes" id="UP001150581">
    <property type="component" value="Unassembled WGS sequence"/>
</dbReference>
<proteinExistence type="predicted"/>
<protein>
    <submittedName>
        <fullName evidence="1">Uncharacterized protein</fullName>
    </submittedName>
</protein>